<accession>A0ACC0WDP2</accession>
<proteinExistence type="predicted"/>
<sequence length="230" mass="25724">MSVLSVRNRNGREFAAILHTAFTQPVKMDDKEAFNARIDAAFDALKRIDDQNSLTQEFKNQGMFQIKERTTEVAFRVGDLVKVKGDKRGVIFAWRMVNDASEELAGAGVVKLYNVPQDEILLDESPKAVVHPALILYFDRFDGVHHIASKSLAARYQSDDSRKLQDADVIVAAPSITQLQCASEDKRLNYLHCDDSAIVHFALSSLEGRWISKFGAITQNTVRQAVELAN</sequence>
<organism evidence="1 2">
    <name type="scientific">Peronosclerospora sorghi</name>
    <dbReference type="NCBI Taxonomy" id="230839"/>
    <lineage>
        <taxon>Eukaryota</taxon>
        <taxon>Sar</taxon>
        <taxon>Stramenopiles</taxon>
        <taxon>Oomycota</taxon>
        <taxon>Peronosporomycetes</taxon>
        <taxon>Peronosporales</taxon>
        <taxon>Peronosporaceae</taxon>
        <taxon>Peronosclerospora</taxon>
    </lineage>
</organism>
<comment type="caution">
    <text evidence="1">The sequence shown here is derived from an EMBL/GenBank/DDBJ whole genome shotgun (WGS) entry which is preliminary data.</text>
</comment>
<keyword evidence="2" id="KW-1185">Reference proteome</keyword>
<reference evidence="1 2" key="1">
    <citation type="journal article" date="2022" name="bioRxiv">
        <title>The genome of the oomycete Peronosclerospora sorghi, a cosmopolitan pathogen of maize and sorghum, is inflated with dispersed pseudogenes.</title>
        <authorList>
            <person name="Fletcher K."/>
            <person name="Martin F."/>
            <person name="Isakeit T."/>
            <person name="Cavanaugh K."/>
            <person name="Magill C."/>
            <person name="Michelmore R."/>
        </authorList>
    </citation>
    <scope>NUCLEOTIDE SEQUENCE [LARGE SCALE GENOMIC DNA]</scope>
    <source>
        <strain evidence="1">P6</strain>
    </source>
</reference>
<evidence type="ECO:0000313" key="1">
    <source>
        <dbReference type="EMBL" id="KAI9916156.1"/>
    </source>
</evidence>
<gene>
    <name evidence="1" type="ORF">PsorP6_017054</name>
</gene>
<name>A0ACC0WDP2_9STRA</name>
<dbReference type="EMBL" id="CM047581">
    <property type="protein sequence ID" value="KAI9916156.1"/>
    <property type="molecule type" value="Genomic_DNA"/>
</dbReference>
<protein>
    <submittedName>
        <fullName evidence="1">Uncharacterized protein</fullName>
    </submittedName>
</protein>
<evidence type="ECO:0000313" key="2">
    <source>
        <dbReference type="Proteomes" id="UP001163321"/>
    </source>
</evidence>
<dbReference type="Proteomes" id="UP001163321">
    <property type="component" value="Chromosome 2"/>
</dbReference>